<proteinExistence type="predicted"/>
<evidence type="ECO:0000313" key="3">
    <source>
        <dbReference type="EMBL" id="VEN73167.1"/>
    </source>
</evidence>
<name>A0A484HF87_9BACT</name>
<protein>
    <recommendedName>
        <fullName evidence="2">DUF374 domain-containing protein</fullName>
    </recommendedName>
</protein>
<evidence type="ECO:0000259" key="2">
    <source>
        <dbReference type="Pfam" id="PF04028"/>
    </source>
</evidence>
<reference evidence="3" key="1">
    <citation type="submission" date="2019-01" db="EMBL/GenBank/DDBJ databases">
        <authorList>
            <consortium name="Genoscope - CEA"/>
            <person name="William W."/>
        </authorList>
    </citation>
    <scope>NUCLEOTIDE SEQUENCE</scope>
    <source>
        <strain evidence="3">CR-1</strain>
    </source>
</reference>
<accession>A0A484HF87</accession>
<dbReference type="EMBL" id="CAACVI010000004">
    <property type="protein sequence ID" value="VEN73167.1"/>
    <property type="molecule type" value="Genomic_DNA"/>
</dbReference>
<evidence type="ECO:0000256" key="1">
    <source>
        <dbReference type="SAM" id="Coils"/>
    </source>
</evidence>
<sequence length="229" mass="25830">MTTRSAIRNFLVELKWRLVGLLGKLFIDLLFSTIKIESRGLEKVRELIDSRKNVFALWHSRILPFSYLYKGHGSAIMVSASEDGEIIARILERQGQKPVRGSSKKGGMKALEKIVEAMSAESPDPGTVIPDGPQGPRFRVQKGVVLLARRMGRPIVPVTYGAGRGVVFRSWDRFILPLPFTRCRIVYGDPVHVSPDADEDGIELKRKELEKQMRRLTEEVDAHFGHKTP</sequence>
<keyword evidence="1" id="KW-0175">Coiled coil</keyword>
<organism evidence="3">
    <name type="scientific">uncultured Desulfobacteraceae bacterium</name>
    <dbReference type="NCBI Taxonomy" id="218296"/>
    <lineage>
        <taxon>Bacteria</taxon>
        <taxon>Pseudomonadati</taxon>
        <taxon>Thermodesulfobacteriota</taxon>
        <taxon>Desulfobacteria</taxon>
        <taxon>Desulfobacterales</taxon>
        <taxon>Desulfobacteraceae</taxon>
        <taxon>environmental samples</taxon>
    </lineage>
</organism>
<dbReference type="SUPFAM" id="SSF69593">
    <property type="entry name" value="Glycerol-3-phosphate (1)-acyltransferase"/>
    <property type="match status" value="1"/>
</dbReference>
<feature type="domain" description="DUF374" evidence="2">
    <location>
        <begin position="68"/>
        <end position="137"/>
    </location>
</feature>
<dbReference type="CDD" id="cd07983">
    <property type="entry name" value="LPLAT_DUF374-like"/>
    <property type="match status" value="1"/>
</dbReference>
<dbReference type="Pfam" id="PF04028">
    <property type="entry name" value="DUF374"/>
    <property type="match status" value="1"/>
</dbReference>
<gene>
    <name evidence="3" type="ORF">EPICR_120065</name>
</gene>
<dbReference type="InterPro" id="IPR007172">
    <property type="entry name" value="DUF374"/>
</dbReference>
<feature type="coiled-coil region" evidence="1">
    <location>
        <begin position="199"/>
        <end position="226"/>
    </location>
</feature>
<dbReference type="AlphaFoldDB" id="A0A484HF87"/>